<feature type="compositionally biased region" description="Low complexity" evidence="1">
    <location>
        <begin position="19"/>
        <end position="35"/>
    </location>
</feature>
<gene>
    <name evidence="2" type="ORF">CYCCA115_LOCUS6703</name>
</gene>
<dbReference type="Proteomes" id="UP001295423">
    <property type="component" value="Unassembled WGS sequence"/>
</dbReference>
<dbReference type="EMBL" id="CAKOGP040000834">
    <property type="protein sequence ID" value="CAJ1939705.1"/>
    <property type="molecule type" value="Genomic_DNA"/>
</dbReference>
<proteinExistence type="predicted"/>
<protein>
    <submittedName>
        <fullName evidence="2">Uncharacterized protein</fullName>
    </submittedName>
</protein>
<dbReference type="AlphaFoldDB" id="A0AAD2CMK0"/>
<evidence type="ECO:0000313" key="2">
    <source>
        <dbReference type="EMBL" id="CAJ1939705.1"/>
    </source>
</evidence>
<keyword evidence="3" id="KW-1185">Reference proteome</keyword>
<reference evidence="2" key="1">
    <citation type="submission" date="2023-08" db="EMBL/GenBank/DDBJ databases">
        <authorList>
            <person name="Audoor S."/>
            <person name="Bilcke G."/>
        </authorList>
    </citation>
    <scope>NUCLEOTIDE SEQUENCE</scope>
</reference>
<organism evidence="2 3">
    <name type="scientific">Cylindrotheca closterium</name>
    <dbReference type="NCBI Taxonomy" id="2856"/>
    <lineage>
        <taxon>Eukaryota</taxon>
        <taxon>Sar</taxon>
        <taxon>Stramenopiles</taxon>
        <taxon>Ochrophyta</taxon>
        <taxon>Bacillariophyta</taxon>
        <taxon>Bacillariophyceae</taxon>
        <taxon>Bacillariophycidae</taxon>
        <taxon>Bacillariales</taxon>
        <taxon>Bacillariaceae</taxon>
        <taxon>Cylindrotheca</taxon>
    </lineage>
</organism>
<comment type="caution">
    <text evidence="2">The sequence shown here is derived from an EMBL/GenBank/DDBJ whole genome shotgun (WGS) entry which is preliminary data.</text>
</comment>
<accession>A0AAD2CMK0</accession>
<name>A0AAD2CMK0_9STRA</name>
<sequence length="236" mass="26163">MSHSQPTITTPIASNRAQTTPSPTIAPSSPTTTGPQELHIAGDELGKLIRASVEAFQRCDCWEEFVVTQRGVASNNVHPLDHPASQLLANLHQHGAPVPMSTKPWTPEQLDKAISRGPHTSAKLNNGFIQEEFIDFISKGFWTVLPYSIVKNLSNLHLNPLGSVPQHDRQDRLIVDLSFYFTNQECLPVAPSESMQFGRTLQRILQRILLSDPSFGPVYLSKIDIADGFYRIQLSA</sequence>
<evidence type="ECO:0000256" key="1">
    <source>
        <dbReference type="SAM" id="MobiDB-lite"/>
    </source>
</evidence>
<evidence type="ECO:0000313" key="3">
    <source>
        <dbReference type="Proteomes" id="UP001295423"/>
    </source>
</evidence>
<feature type="compositionally biased region" description="Polar residues" evidence="1">
    <location>
        <begin position="1"/>
        <end position="18"/>
    </location>
</feature>
<feature type="region of interest" description="Disordered" evidence="1">
    <location>
        <begin position="1"/>
        <end position="36"/>
    </location>
</feature>